<comment type="similarity">
    <text evidence="5 7 9">Belongs to the PTH family.</text>
</comment>
<dbReference type="InterPro" id="IPR036416">
    <property type="entry name" value="Pept_tRNA_hydro_sf"/>
</dbReference>
<evidence type="ECO:0000313" key="10">
    <source>
        <dbReference type="EMBL" id="QDT72165.1"/>
    </source>
</evidence>
<dbReference type="KEGG" id="llh:I41_13320"/>
<dbReference type="RefSeq" id="WP_145431759.1">
    <property type="nucleotide sequence ID" value="NZ_CP036339.1"/>
</dbReference>
<dbReference type="GO" id="GO:0004045">
    <property type="term" value="F:peptidyl-tRNA hydrolase activity"/>
    <property type="evidence" value="ECO:0007669"/>
    <property type="project" value="UniProtKB-UniRule"/>
</dbReference>
<gene>
    <name evidence="7 10" type="primary">pth</name>
    <name evidence="10" type="ORF">I41_13320</name>
</gene>
<sequence>MKLVVGLGNPGQKYEGTRHNVGFDLIDRLVQETGALAPRSKFDGEVWECVLEGEKSLLLKPQTFMNRSGGSVRKAVDFYQIPATELLVVCDDFNIPLGQLRLRTGGSDGGQNGLADVIRTMGTQEFPRLRVGIGPVPDRWNPADFVLGKFSAAERSEVALQVARCADAVRMWASQGTLPAMNRFNGKGN</sequence>
<keyword evidence="7" id="KW-0963">Cytoplasm</keyword>
<dbReference type="InterPro" id="IPR018171">
    <property type="entry name" value="Pept_tRNA_hydro_CS"/>
</dbReference>
<keyword evidence="11" id="KW-1185">Reference proteome</keyword>
<keyword evidence="4 7" id="KW-0694">RNA-binding</keyword>
<proteinExistence type="inferred from homology"/>
<feature type="binding site" evidence="7">
    <location>
        <position position="64"/>
    </location>
    <ligand>
        <name>tRNA</name>
        <dbReference type="ChEBI" id="CHEBI:17843"/>
    </ligand>
</feature>
<dbReference type="PANTHER" id="PTHR17224:SF1">
    <property type="entry name" value="PEPTIDYL-TRNA HYDROLASE"/>
    <property type="match status" value="1"/>
</dbReference>
<dbReference type="EC" id="3.1.1.29" evidence="1 7"/>
<dbReference type="AlphaFoldDB" id="A0A517TUW5"/>
<evidence type="ECO:0000256" key="8">
    <source>
        <dbReference type="RuleBase" id="RU000673"/>
    </source>
</evidence>
<feature type="binding site" evidence="7">
    <location>
        <position position="66"/>
    </location>
    <ligand>
        <name>tRNA</name>
        <dbReference type="ChEBI" id="CHEBI:17843"/>
    </ligand>
</feature>
<dbReference type="EMBL" id="CP036339">
    <property type="protein sequence ID" value="QDT72165.1"/>
    <property type="molecule type" value="Genomic_DNA"/>
</dbReference>
<evidence type="ECO:0000313" key="11">
    <source>
        <dbReference type="Proteomes" id="UP000317909"/>
    </source>
</evidence>
<accession>A0A517TUW5</accession>
<feature type="binding site" evidence="7">
    <location>
        <position position="14"/>
    </location>
    <ligand>
        <name>tRNA</name>
        <dbReference type="ChEBI" id="CHEBI:17843"/>
    </ligand>
</feature>
<comment type="function">
    <text evidence="7">Hydrolyzes ribosome-free peptidyl-tRNAs (with 1 or more amino acids incorporated), which drop off the ribosome during protein synthesis, or as a result of ribosome stalling.</text>
</comment>
<reference evidence="10 11" key="1">
    <citation type="submission" date="2019-02" db="EMBL/GenBank/DDBJ databases">
        <title>Deep-cultivation of Planctomycetes and their phenomic and genomic characterization uncovers novel biology.</title>
        <authorList>
            <person name="Wiegand S."/>
            <person name="Jogler M."/>
            <person name="Boedeker C."/>
            <person name="Pinto D."/>
            <person name="Vollmers J."/>
            <person name="Rivas-Marin E."/>
            <person name="Kohn T."/>
            <person name="Peeters S.H."/>
            <person name="Heuer A."/>
            <person name="Rast P."/>
            <person name="Oberbeckmann S."/>
            <person name="Bunk B."/>
            <person name="Jeske O."/>
            <person name="Meyerdierks A."/>
            <person name="Storesund J.E."/>
            <person name="Kallscheuer N."/>
            <person name="Luecker S."/>
            <person name="Lage O.M."/>
            <person name="Pohl T."/>
            <person name="Merkel B.J."/>
            <person name="Hornburger P."/>
            <person name="Mueller R.-W."/>
            <person name="Bruemmer F."/>
            <person name="Labrenz M."/>
            <person name="Spormann A.M."/>
            <person name="Op den Camp H."/>
            <person name="Overmann J."/>
            <person name="Amann R."/>
            <person name="Jetten M.S.M."/>
            <person name="Mascher T."/>
            <person name="Medema M.H."/>
            <person name="Devos D.P."/>
            <person name="Kaster A.-K."/>
            <person name="Ovreas L."/>
            <person name="Rohde M."/>
            <person name="Galperin M.Y."/>
            <person name="Jogler C."/>
        </authorList>
    </citation>
    <scope>NUCLEOTIDE SEQUENCE [LARGE SCALE GENOMIC DNA]</scope>
    <source>
        <strain evidence="10 11">I41</strain>
    </source>
</reference>
<dbReference type="PANTHER" id="PTHR17224">
    <property type="entry name" value="PEPTIDYL-TRNA HYDROLASE"/>
    <property type="match status" value="1"/>
</dbReference>
<dbReference type="GO" id="GO:0006515">
    <property type="term" value="P:protein quality control for misfolded or incompletely synthesized proteins"/>
    <property type="evidence" value="ECO:0007669"/>
    <property type="project" value="UniProtKB-UniRule"/>
</dbReference>
<dbReference type="CDD" id="cd00462">
    <property type="entry name" value="PTH"/>
    <property type="match status" value="1"/>
</dbReference>
<evidence type="ECO:0000256" key="1">
    <source>
        <dbReference type="ARBA" id="ARBA00013260"/>
    </source>
</evidence>
<dbReference type="SUPFAM" id="SSF53178">
    <property type="entry name" value="Peptidyl-tRNA hydrolase-like"/>
    <property type="match status" value="1"/>
</dbReference>
<keyword evidence="3 7" id="KW-0378">Hydrolase</keyword>
<feature type="binding site" evidence="7">
    <location>
        <position position="112"/>
    </location>
    <ligand>
        <name>tRNA</name>
        <dbReference type="ChEBI" id="CHEBI:17843"/>
    </ligand>
</feature>
<feature type="site" description="Stabilizes the basic form of H active site to accept a proton" evidence="7">
    <location>
        <position position="91"/>
    </location>
</feature>
<evidence type="ECO:0000256" key="4">
    <source>
        <dbReference type="ARBA" id="ARBA00022884"/>
    </source>
</evidence>
<comment type="catalytic activity">
    <reaction evidence="7 8">
        <text>an N-acyl-L-alpha-aminoacyl-tRNA + H2O = an N-acyl-L-amino acid + a tRNA + H(+)</text>
        <dbReference type="Rhea" id="RHEA:54448"/>
        <dbReference type="Rhea" id="RHEA-COMP:10123"/>
        <dbReference type="Rhea" id="RHEA-COMP:13883"/>
        <dbReference type="ChEBI" id="CHEBI:15377"/>
        <dbReference type="ChEBI" id="CHEBI:15378"/>
        <dbReference type="ChEBI" id="CHEBI:59874"/>
        <dbReference type="ChEBI" id="CHEBI:78442"/>
        <dbReference type="ChEBI" id="CHEBI:138191"/>
        <dbReference type="EC" id="3.1.1.29"/>
    </reaction>
</comment>
<evidence type="ECO:0000256" key="9">
    <source>
        <dbReference type="RuleBase" id="RU004320"/>
    </source>
</evidence>
<dbReference type="NCBIfam" id="TIGR00447">
    <property type="entry name" value="pth"/>
    <property type="match status" value="1"/>
</dbReference>
<evidence type="ECO:0000256" key="2">
    <source>
        <dbReference type="ARBA" id="ARBA00022555"/>
    </source>
</evidence>
<protein>
    <recommendedName>
        <fullName evidence="6 7">Peptidyl-tRNA hydrolase</fullName>
        <shortName evidence="7">Pth</shortName>
        <ecNumber evidence="1 7">3.1.1.29</ecNumber>
    </recommendedName>
</protein>
<dbReference type="GO" id="GO:0072344">
    <property type="term" value="P:rescue of stalled ribosome"/>
    <property type="evidence" value="ECO:0007669"/>
    <property type="project" value="UniProtKB-UniRule"/>
</dbReference>
<dbReference type="FunFam" id="3.40.50.1470:FF:000001">
    <property type="entry name" value="Peptidyl-tRNA hydrolase"/>
    <property type="match status" value="1"/>
</dbReference>
<dbReference type="OrthoDB" id="9800507at2"/>
<evidence type="ECO:0000256" key="6">
    <source>
        <dbReference type="ARBA" id="ARBA00050038"/>
    </source>
</evidence>
<dbReference type="GO" id="GO:0005737">
    <property type="term" value="C:cytoplasm"/>
    <property type="evidence" value="ECO:0007669"/>
    <property type="project" value="UniProtKB-SubCell"/>
</dbReference>
<comment type="subunit">
    <text evidence="7">Monomer.</text>
</comment>
<name>A0A517TUW5_9BACT</name>
<dbReference type="Proteomes" id="UP000317909">
    <property type="component" value="Chromosome"/>
</dbReference>
<comment type="function">
    <text evidence="7">Catalyzes the release of premature peptidyl moieties from peptidyl-tRNA molecules trapped in stalled 50S ribosomal subunits, and thus maintains levels of free tRNAs and 50S ribosomes.</text>
</comment>
<comment type="subcellular location">
    <subcellularLocation>
        <location evidence="7">Cytoplasm</location>
    </subcellularLocation>
</comment>
<feature type="site" description="Discriminates between blocked and unblocked aminoacyl-tRNA" evidence="7">
    <location>
        <position position="9"/>
    </location>
</feature>
<dbReference type="GO" id="GO:0000049">
    <property type="term" value="F:tRNA binding"/>
    <property type="evidence" value="ECO:0007669"/>
    <property type="project" value="UniProtKB-UniRule"/>
</dbReference>
<feature type="active site" description="Proton acceptor" evidence="7">
    <location>
        <position position="19"/>
    </location>
</feature>
<evidence type="ECO:0000256" key="5">
    <source>
        <dbReference type="ARBA" id="ARBA00038063"/>
    </source>
</evidence>
<dbReference type="Pfam" id="PF01195">
    <property type="entry name" value="Pept_tRNA_hydro"/>
    <property type="match status" value="1"/>
</dbReference>
<evidence type="ECO:0000256" key="3">
    <source>
        <dbReference type="ARBA" id="ARBA00022801"/>
    </source>
</evidence>
<keyword evidence="2 7" id="KW-0820">tRNA-binding</keyword>
<dbReference type="HAMAP" id="MF_00083">
    <property type="entry name" value="Pept_tRNA_hydro_bact"/>
    <property type="match status" value="1"/>
</dbReference>
<evidence type="ECO:0000256" key="7">
    <source>
        <dbReference type="HAMAP-Rule" id="MF_00083"/>
    </source>
</evidence>
<organism evidence="10 11">
    <name type="scientific">Lacipirellula limnantheis</name>
    <dbReference type="NCBI Taxonomy" id="2528024"/>
    <lineage>
        <taxon>Bacteria</taxon>
        <taxon>Pseudomonadati</taxon>
        <taxon>Planctomycetota</taxon>
        <taxon>Planctomycetia</taxon>
        <taxon>Pirellulales</taxon>
        <taxon>Lacipirellulaceae</taxon>
        <taxon>Lacipirellula</taxon>
    </lineage>
</organism>
<dbReference type="InterPro" id="IPR001328">
    <property type="entry name" value="Pept_tRNA_hydro"/>
</dbReference>
<dbReference type="PROSITE" id="PS01195">
    <property type="entry name" value="PEPT_TRNA_HYDROL_1"/>
    <property type="match status" value="1"/>
</dbReference>
<dbReference type="Gene3D" id="3.40.50.1470">
    <property type="entry name" value="Peptidyl-tRNA hydrolase"/>
    <property type="match status" value="1"/>
</dbReference>